<organism evidence="1">
    <name type="scientific">Arion vulgaris</name>
    <dbReference type="NCBI Taxonomy" id="1028688"/>
    <lineage>
        <taxon>Eukaryota</taxon>
        <taxon>Metazoa</taxon>
        <taxon>Spiralia</taxon>
        <taxon>Lophotrochozoa</taxon>
        <taxon>Mollusca</taxon>
        <taxon>Gastropoda</taxon>
        <taxon>Heterobranchia</taxon>
        <taxon>Euthyneura</taxon>
        <taxon>Panpulmonata</taxon>
        <taxon>Eupulmonata</taxon>
        <taxon>Stylommatophora</taxon>
        <taxon>Helicina</taxon>
        <taxon>Arionoidea</taxon>
        <taxon>Arionidae</taxon>
        <taxon>Arion</taxon>
    </lineage>
</organism>
<gene>
    <name evidence="1" type="primary">ORF97203</name>
</gene>
<name>A0A0B7A5B6_9EUPU</name>
<evidence type="ECO:0000313" key="1">
    <source>
        <dbReference type="EMBL" id="CEK75827.1"/>
    </source>
</evidence>
<reference evidence="1" key="1">
    <citation type="submission" date="2014-12" db="EMBL/GenBank/DDBJ databases">
        <title>Insight into the proteome of Arion vulgaris.</title>
        <authorList>
            <person name="Aradska J."/>
            <person name="Bulat T."/>
            <person name="Smidak R."/>
            <person name="Sarate P."/>
            <person name="Gangsoo J."/>
            <person name="Sialana F."/>
            <person name="Bilban M."/>
            <person name="Lubec G."/>
        </authorList>
    </citation>
    <scope>NUCLEOTIDE SEQUENCE</scope>
    <source>
        <tissue evidence="1">Skin</tissue>
    </source>
</reference>
<dbReference type="EMBL" id="HACG01028962">
    <property type="protein sequence ID" value="CEK75827.1"/>
    <property type="molecule type" value="Transcribed_RNA"/>
</dbReference>
<accession>A0A0B7A5B6</accession>
<sequence length="66" mass="7636">CYKFVILMFEDATSLQFSCLEMVQVCKPGSCLIRHGRFVKISRALHNLADCSHCHKFPNKFSKQKD</sequence>
<dbReference type="AlphaFoldDB" id="A0A0B7A5B6"/>
<protein>
    <submittedName>
        <fullName evidence="1">Uncharacterized protein</fullName>
    </submittedName>
</protein>
<proteinExistence type="predicted"/>
<feature type="non-terminal residue" evidence="1">
    <location>
        <position position="1"/>
    </location>
</feature>